<feature type="compositionally biased region" description="Gly residues" evidence="6">
    <location>
        <begin position="583"/>
        <end position="598"/>
    </location>
</feature>
<evidence type="ECO:0000256" key="5">
    <source>
        <dbReference type="PROSITE-ProRule" id="PRU01240"/>
    </source>
</evidence>
<keyword evidence="10" id="KW-1185">Reference proteome</keyword>
<sequence length="642" mass="65305">MGMNTWRHRTVWLCISGMAGTLGATAAVAAPQGPVRGFIVQLRDAPLHRLPGAGALSAQAQAQRSRALALDQQRWQQVTQGVGLNRAPGWRLQAVGASAQRLTWSHALTPQEQRIWGARLAARAEVAWVVPDTVEPSLQQVTPDDPLFAGTSGQWWLQPVGGSDSLPLESRLRGVPGLQTAWSRGTGDAAPVLAVLDTGITAHPDLAAGRLLPGFDMVADWDSGTGRGYANDGDGRDADPSDPGDWVSTSDQAVDAGRYGDCAVQPSSWHGTTVTGIIAATAGNAQGVAGANWGVRILPVRVAGKCGASVSDIVDGMRWAAGLAVCQTWSNSQNPGGSCTQWAPTNPTPARVVNISFGGAASCNAAYQSAIDELWAKGVLVVAAGGNDHGDPSRPANCNHVLGVAALNRDGFKANYSNFGAALGLATVGGDDTGGRWGSLLADGGLLTLGNDGDTAAGQGVYNRHAGTSFAAPVVSAVAAQMLSLAPALGPADLVRGLQASARPHVRSSLMAACSSDNPGRCLCTTSTCGAGILDADEALRWAQLSAAGQTYQAPSWPQVMIDNSELRAAVALGPDREAAAGSTGGSSTGSDSGGGGGGGFGAAELAGLVLLAAGLGIRGRRRTPASAARRSPRSAGSAARR</sequence>
<dbReference type="EMBL" id="VZPB01000031">
    <property type="protein sequence ID" value="KAB0580660.1"/>
    <property type="molecule type" value="Genomic_DNA"/>
</dbReference>
<proteinExistence type="inferred from homology"/>
<feature type="region of interest" description="Disordered" evidence="6">
    <location>
        <begin position="578"/>
        <end position="598"/>
    </location>
</feature>
<comment type="similarity">
    <text evidence="1 5">Belongs to the peptidase S8 family.</text>
</comment>
<dbReference type="InterPro" id="IPR015500">
    <property type="entry name" value="Peptidase_S8_subtilisin-rel"/>
</dbReference>
<feature type="active site" description="Charge relay system" evidence="5">
    <location>
        <position position="197"/>
    </location>
</feature>
<dbReference type="PANTHER" id="PTHR43806:SF11">
    <property type="entry name" value="CEREVISIN-RELATED"/>
    <property type="match status" value="1"/>
</dbReference>
<evidence type="ECO:0000256" key="7">
    <source>
        <dbReference type="SAM" id="SignalP"/>
    </source>
</evidence>
<feature type="region of interest" description="Disordered" evidence="6">
    <location>
        <begin position="621"/>
        <end position="642"/>
    </location>
</feature>
<keyword evidence="7" id="KW-0732">Signal</keyword>
<dbReference type="PRINTS" id="PR00723">
    <property type="entry name" value="SUBTILISIN"/>
</dbReference>
<dbReference type="PROSITE" id="PS00137">
    <property type="entry name" value="SUBTILASE_HIS"/>
    <property type="match status" value="1"/>
</dbReference>
<dbReference type="InterPro" id="IPR023828">
    <property type="entry name" value="Peptidase_S8_Ser-AS"/>
</dbReference>
<comment type="caution">
    <text evidence="9">The sequence shown here is derived from an EMBL/GenBank/DDBJ whole genome shotgun (WGS) entry which is preliminary data.</text>
</comment>
<dbReference type="GO" id="GO:0006508">
    <property type="term" value="P:proteolysis"/>
    <property type="evidence" value="ECO:0007669"/>
    <property type="project" value="UniProtKB-KW"/>
</dbReference>
<organism evidence="9 10">
    <name type="scientific">Ideonella dechloratans</name>
    <dbReference type="NCBI Taxonomy" id="36863"/>
    <lineage>
        <taxon>Bacteria</taxon>
        <taxon>Pseudomonadati</taxon>
        <taxon>Pseudomonadota</taxon>
        <taxon>Betaproteobacteria</taxon>
        <taxon>Burkholderiales</taxon>
        <taxon>Sphaerotilaceae</taxon>
        <taxon>Ideonella</taxon>
    </lineage>
</organism>
<dbReference type="InterPro" id="IPR000209">
    <property type="entry name" value="Peptidase_S8/S53_dom"/>
</dbReference>
<dbReference type="PANTHER" id="PTHR43806">
    <property type="entry name" value="PEPTIDASE S8"/>
    <property type="match status" value="1"/>
</dbReference>
<dbReference type="AlphaFoldDB" id="A0A643FA23"/>
<keyword evidence="4 5" id="KW-0720">Serine protease</keyword>
<evidence type="ECO:0000256" key="1">
    <source>
        <dbReference type="ARBA" id="ARBA00011073"/>
    </source>
</evidence>
<dbReference type="InterPro" id="IPR022398">
    <property type="entry name" value="Peptidase_S8_His-AS"/>
</dbReference>
<dbReference type="Proteomes" id="UP000430120">
    <property type="component" value="Unassembled WGS sequence"/>
</dbReference>
<dbReference type="SUPFAM" id="SSF52743">
    <property type="entry name" value="Subtilisin-like"/>
    <property type="match status" value="1"/>
</dbReference>
<dbReference type="PROSITE" id="PS00138">
    <property type="entry name" value="SUBTILASE_SER"/>
    <property type="match status" value="1"/>
</dbReference>
<gene>
    <name evidence="9" type="ORF">F7Q92_13430</name>
</gene>
<feature type="chain" id="PRO_5024832499" evidence="7">
    <location>
        <begin position="30"/>
        <end position="642"/>
    </location>
</feature>
<feature type="region of interest" description="Disordered" evidence="6">
    <location>
        <begin position="226"/>
        <end position="248"/>
    </location>
</feature>
<name>A0A643FA23_IDEDE</name>
<evidence type="ECO:0000259" key="8">
    <source>
        <dbReference type="Pfam" id="PF00082"/>
    </source>
</evidence>
<feature type="compositionally biased region" description="Low complexity" evidence="6">
    <location>
        <begin position="625"/>
        <end position="642"/>
    </location>
</feature>
<dbReference type="OrthoDB" id="9790784at2"/>
<dbReference type="InterPro" id="IPR050131">
    <property type="entry name" value="Peptidase_S8_subtilisin-like"/>
</dbReference>
<keyword evidence="3 5" id="KW-0378">Hydrolase</keyword>
<reference evidence="9 10" key="1">
    <citation type="submission" date="2019-09" db="EMBL/GenBank/DDBJ databases">
        <title>Draft genome sequences of 48 bacterial type strains from the CCUG.</title>
        <authorList>
            <person name="Tunovic T."/>
            <person name="Pineiro-Iglesias B."/>
            <person name="Unosson C."/>
            <person name="Inganas E."/>
            <person name="Ohlen M."/>
            <person name="Cardew S."/>
            <person name="Jensie-Markopoulos S."/>
            <person name="Salva-Serra F."/>
            <person name="Jaen-Luchoro D."/>
            <person name="Karlsson R."/>
            <person name="Svensson-Stadler L."/>
            <person name="Chun J."/>
            <person name="Moore E."/>
        </authorList>
    </citation>
    <scope>NUCLEOTIDE SEQUENCE [LARGE SCALE GENOMIC DNA]</scope>
    <source>
        <strain evidence="9 10">CCUG 30977</strain>
    </source>
</reference>
<dbReference type="GO" id="GO:0004252">
    <property type="term" value="F:serine-type endopeptidase activity"/>
    <property type="evidence" value="ECO:0007669"/>
    <property type="project" value="UniProtKB-UniRule"/>
</dbReference>
<evidence type="ECO:0000313" key="9">
    <source>
        <dbReference type="EMBL" id="KAB0580660.1"/>
    </source>
</evidence>
<accession>A0A643FA23</accession>
<feature type="active site" description="Charge relay system" evidence="5">
    <location>
        <position position="469"/>
    </location>
</feature>
<dbReference type="Gene3D" id="3.40.50.200">
    <property type="entry name" value="Peptidase S8/S53 domain"/>
    <property type="match status" value="1"/>
</dbReference>
<feature type="domain" description="Peptidase S8/S53" evidence="8">
    <location>
        <begin position="190"/>
        <end position="502"/>
    </location>
</feature>
<evidence type="ECO:0000256" key="2">
    <source>
        <dbReference type="ARBA" id="ARBA00022670"/>
    </source>
</evidence>
<keyword evidence="2 5" id="KW-0645">Protease</keyword>
<evidence type="ECO:0000256" key="4">
    <source>
        <dbReference type="ARBA" id="ARBA00022825"/>
    </source>
</evidence>
<dbReference type="PROSITE" id="PS51892">
    <property type="entry name" value="SUBTILASE"/>
    <property type="match status" value="1"/>
</dbReference>
<feature type="signal peptide" evidence="7">
    <location>
        <begin position="1"/>
        <end position="29"/>
    </location>
</feature>
<protein>
    <submittedName>
        <fullName evidence="9">S8 family serine peptidase</fullName>
    </submittedName>
</protein>
<feature type="active site" description="Charge relay system" evidence="5">
    <location>
        <position position="270"/>
    </location>
</feature>
<dbReference type="Pfam" id="PF00082">
    <property type="entry name" value="Peptidase_S8"/>
    <property type="match status" value="1"/>
</dbReference>
<evidence type="ECO:0000256" key="6">
    <source>
        <dbReference type="SAM" id="MobiDB-lite"/>
    </source>
</evidence>
<evidence type="ECO:0000313" key="10">
    <source>
        <dbReference type="Proteomes" id="UP000430120"/>
    </source>
</evidence>
<evidence type="ECO:0000256" key="3">
    <source>
        <dbReference type="ARBA" id="ARBA00022801"/>
    </source>
</evidence>
<dbReference type="InterPro" id="IPR036852">
    <property type="entry name" value="Peptidase_S8/S53_dom_sf"/>
</dbReference>